<comment type="function">
    <text evidence="8 9">Involved in ubiquitin-mediated protein degradation. Regulatory factor in the ubiquitin/proteasome pathway that controls the turnover of proteasome substrates. Targets proteasomes to the nucleus and facilitates the degradation of nuclear proteins.</text>
</comment>
<name>A0A4Z1NEA0_9PEZI</name>
<feature type="compositionally biased region" description="Polar residues" evidence="10">
    <location>
        <begin position="53"/>
        <end position="73"/>
    </location>
</feature>
<feature type="compositionally biased region" description="Basic and acidic residues" evidence="10">
    <location>
        <begin position="40"/>
        <end position="51"/>
    </location>
</feature>
<keyword evidence="12" id="KW-1185">Reference proteome</keyword>
<keyword evidence="7 9" id="KW-0539">Nucleus</keyword>
<dbReference type="EMBL" id="SNSC02000025">
    <property type="protein sequence ID" value="TID13721.1"/>
    <property type="molecule type" value="Genomic_DNA"/>
</dbReference>
<comment type="subunit">
    <text evidence="2 9">Binds the proteasome.</text>
</comment>
<evidence type="ECO:0000313" key="12">
    <source>
        <dbReference type="Proteomes" id="UP000298493"/>
    </source>
</evidence>
<keyword evidence="4 9" id="KW-0813">Transport</keyword>
<evidence type="ECO:0000256" key="4">
    <source>
        <dbReference type="ARBA" id="ARBA00022448"/>
    </source>
</evidence>
<dbReference type="GO" id="GO:0031144">
    <property type="term" value="P:proteasome localization"/>
    <property type="evidence" value="ECO:0007669"/>
    <property type="project" value="UniProtKB-UniRule"/>
</dbReference>
<evidence type="ECO:0000256" key="5">
    <source>
        <dbReference type="ARBA" id="ARBA00022490"/>
    </source>
</evidence>
<protein>
    <recommendedName>
        <fullName evidence="3 9">Tethering factor for nuclear proteasome STS1</fullName>
    </recommendedName>
</protein>
<comment type="caution">
    <text evidence="11">The sequence shown here is derived from an EMBL/GenBank/DDBJ whole genome shotgun (WGS) entry which is preliminary data.</text>
</comment>
<evidence type="ECO:0000256" key="2">
    <source>
        <dbReference type="ARBA" id="ARBA00011464"/>
    </source>
</evidence>
<dbReference type="GO" id="GO:0071630">
    <property type="term" value="P:nuclear protein quality control by the ubiquitin-proteasome system"/>
    <property type="evidence" value="ECO:0007669"/>
    <property type="project" value="UniProtKB-UniRule"/>
</dbReference>
<evidence type="ECO:0000256" key="9">
    <source>
        <dbReference type="RuleBase" id="RU368013"/>
    </source>
</evidence>
<keyword evidence="6 9" id="KW-0653">Protein transport</keyword>
<dbReference type="Gene3D" id="1.20.58.1590">
    <property type="entry name" value="Tethering factor for nuclear proteasome Cut8/Sts1"/>
    <property type="match status" value="1"/>
</dbReference>
<dbReference type="PANTHER" id="PTHR28032">
    <property type="entry name" value="FI02826P"/>
    <property type="match status" value="1"/>
</dbReference>
<dbReference type="AlphaFoldDB" id="A0A4Z1NEA0"/>
<dbReference type="GO" id="GO:0031965">
    <property type="term" value="C:nuclear membrane"/>
    <property type="evidence" value="ECO:0007669"/>
    <property type="project" value="TreeGrafter"/>
</dbReference>
<sequence>MSGVLQPQPLFAPHQLSNNRLSPSRSYPTTTMTISSRKRKPEDDGRDDLDTRMSASPSPKVSNQSLPTITPSSRRLKRARTNTNGRALPLNRLLETLSEDDMRQMLRQICERRPDIGAEVATAAPRPSVQASLDILLKYQANLRGAFPYGGSQTSEYSYNRVRQPLMEILDALKDYTPNFLPPNEMQTTVSLNFLDGATNVIHQLPNWESFQHNRHKSEAYEEMAKAWALVIRESAKRGGGIQLQYGGWDQKLAKHNEMADGKMEEAVQELRSSVGWMGANSNNANQAQPNDPTSIRQQLLTGTYGQSLRVGQW</sequence>
<evidence type="ECO:0000256" key="7">
    <source>
        <dbReference type="ARBA" id="ARBA00023242"/>
    </source>
</evidence>
<dbReference type="STRING" id="86259.A0A4Z1NEA0"/>
<evidence type="ECO:0000256" key="6">
    <source>
        <dbReference type="ARBA" id="ARBA00022927"/>
    </source>
</evidence>
<accession>A0A4Z1NEA0</accession>
<comment type="similarity">
    <text evidence="1 9">Belongs to the cut8/STS1 family.</text>
</comment>
<dbReference type="GO" id="GO:0005737">
    <property type="term" value="C:cytoplasm"/>
    <property type="evidence" value="ECO:0007669"/>
    <property type="project" value="UniProtKB-SubCell"/>
</dbReference>
<dbReference type="Pfam" id="PF08559">
    <property type="entry name" value="Cut8"/>
    <property type="match status" value="1"/>
</dbReference>
<dbReference type="FunFam" id="1.20.58.1590:FF:000001">
    <property type="entry name" value="Tethering factor for nuclear proteasome STS1"/>
    <property type="match status" value="1"/>
</dbReference>
<dbReference type="GO" id="GO:0070628">
    <property type="term" value="F:proteasome binding"/>
    <property type="evidence" value="ECO:0007669"/>
    <property type="project" value="TreeGrafter"/>
</dbReference>
<evidence type="ECO:0000256" key="10">
    <source>
        <dbReference type="SAM" id="MobiDB-lite"/>
    </source>
</evidence>
<dbReference type="InterPro" id="IPR038422">
    <property type="entry name" value="Cut8/Sts1_sf"/>
</dbReference>
<proteinExistence type="inferred from homology"/>
<organism evidence="11 12">
    <name type="scientific">Venturia nashicola</name>
    <dbReference type="NCBI Taxonomy" id="86259"/>
    <lineage>
        <taxon>Eukaryota</taxon>
        <taxon>Fungi</taxon>
        <taxon>Dikarya</taxon>
        <taxon>Ascomycota</taxon>
        <taxon>Pezizomycotina</taxon>
        <taxon>Dothideomycetes</taxon>
        <taxon>Pleosporomycetidae</taxon>
        <taxon>Venturiales</taxon>
        <taxon>Venturiaceae</taxon>
        <taxon>Venturia</taxon>
    </lineage>
</organism>
<dbReference type="GO" id="GO:0015031">
    <property type="term" value="P:protein transport"/>
    <property type="evidence" value="ECO:0007669"/>
    <property type="project" value="UniProtKB-UniRule"/>
</dbReference>
<evidence type="ECO:0000256" key="1">
    <source>
        <dbReference type="ARBA" id="ARBA00006199"/>
    </source>
</evidence>
<dbReference type="InterPro" id="IPR013868">
    <property type="entry name" value="Cut8/Sts1_fam"/>
</dbReference>
<evidence type="ECO:0000256" key="3">
    <source>
        <dbReference type="ARBA" id="ARBA00016204"/>
    </source>
</evidence>
<feature type="compositionally biased region" description="Polar residues" evidence="10">
    <location>
        <begin position="15"/>
        <end position="35"/>
    </location>
</feature>
<evidence type="ECO:0000313" key="11">
    <source>
        <dbReference type="EMBL" id="TID13721.1"/>
    </source>
</evidence>
<comment type="subcellular location">
    <subcellularLocation>
        <location evidence="9">Cytoplasm</location>
    </subcellularLocation>
    <subcellularLocation>
        <location evidence="9">Nucleus</location>
    </subcellularLocation>
</comment>
<dbReference type="PANTHER" id="PTHR28032:SF1">
    <property type="entry name" value="FI02826P"/>
    <property type="match status" value="1"/>
</dbReference>
<evidence type="ECO:0000256" key="8">
    <source>
        <dbReference type="ARBA" id="ARBA00025651"/>
    </source>
</evidence>
<reference evidence="11 12" key="1">
    <citation type="submission" date="2019-04" db="EMBL/GenBank/DDBJ databases">
        <title>High contiguity whole genome sequence and gene annotation resource for two Venturia nashicola isolates.</title>
        <authorList>
            <person name="Prokchorchik M."/>
            <person name="Won K."/>
            <person name="Lee Y."/>
            <person name="Choi E.D."/>
            <person name="Segonzac C."/>
            <person name="Sohn K.H."/>
        </authorList>
    </citation>
    <scope>NUCLEOTIDE SEQUENCE [LARGE SCALE GENOMIC DNA]</scope>
    <source>
        <strain evidence="11 12">PRI2</strain>
    </source>
</reference>
<gene>
    <name evidence="11" type="ORF">E6O75_ATG01699</name>
</gene>
<keyword evidence="5 9" id="KW-0963">Cytoplasm</keyword>
<dbReference type="OrthoDB" id="10061064at2759"/>
<feature type="region of interest" description="Disordered" evidence="10">
    <location>
        <begin position="1"/>
        <end position="85"/>
    </location>
</feature>
<dbReference type="Proteomes" id="UP000298493">
    <property type="component" value="Unassembled WGS sequence"/>
</dbReference>